<reference evidence="2 3" key="1">
    <citation type="submission" date="2018-06" db="EMBL/GenBank/DDBJ databases">
        <authorList>
            <consortium name="Pathogen Informatics"/>
            <person name="Doyle S."/>
        </authorList>
    </citation>
    <scope>NUCLEOTIDE SEQUENCE [LARGE SCALE GENOMIC DNA]</scope>
    <source>
        <strain evidence="2 3">NCTC10994</strain>
    </source>
</reference>
<feature type="transmembrane region" description="Helical" evidence="1">
    <location>
        <begin position="143"/>
        <end position="161"/>
    </location>
</feature>
<evidence type="ECO:0000313" key="2">
    <source>
        <dbReference type="EMBL" id="SQI29851.1"/>
    </source>
</evidence>
<feature type="transmembrane region" description="Helical" evidence="1">
    <location>
        <begin position="115"/>
        <end position="131"/>
    </location>
</feature>
<gene>
    <name evidence="2" type="ORF">NCTC10994_01277</name>
</gene>
<dbReference type="Proteomes" id="UP000249091">
    <property type="component" value="Chromosome 1"/>
</dbReference>
<feature type="transmembrane region" description="Helical" evidence="1">
    <location>
        <begin position="167"/>
        <end position="183"/>
    </location>
</feature>
<evidence type="ECO:0000313" key="3">
    <source>
        <dbReference type="Proteomes" id="UP000249091"/>
    </source>
</evidence>
<protein>
    <submittedName>
        <fullName evidence="2">Uncharacterized protein</fullName>
    </submittedName>
</protein>
<keyword evidence="1" id="KW-0812">Transmembrane</keyword>
<dbReference type="RefSeq" id="WP_111731581.1">
    <property type="nucleotide sequence ID" value="NZ_JAFBBL010000001.1"/>
</dbReference>
<keyword evidence="3" id="KW-1185">Reference proteome</keyword>
<name>A0A2X4TS11_9NOCA</name>
<sequence>MLDRTEHTSAAVSSNSAPEAGRFVRWVEGLPAPVRWTLRRWPALLALALVGPDVVAAAFGEKGGSAEFLGEALPMLALVYLIMAKIGNRKITWPVVVLVVASVGIARVTGIVAPSTLLIGASLVLLGWVMFTGEIDSKPNMRLQVVGVVFFCGVALAGLAIDPTVGVYVIAAGWFLHGVWDFVHIWRDRVVSKTFAEWCGVIDVLIAAQLVLM</sequence>
<dbReference type="KEGG" id="rcr:NCTC10994_01277"/>
<evidence type="ECO:0000256" key="1">
    <source>
        <dbReference type="SAM" id="Phobius"/>
    </source>
</evidence>
<keyword evidence="1" id="KW-0472">Membrane</keyword>
<organism evidence="2 3">
    <name type="scientific">Rhodococcus coprophilus</name>
    <dbReference type="NCBI Taxonomy" id="38310"/>
    <lineage>
        <taxon>Bacteria</taxon>
        <taxon>Bacillati</taxon>
        <taxon>Actinomycetota</taxon>
        <taxon>Actinomycetes</taxon>
        <taxon>Mycobacteriales</taxon>
        <taxon>Nocardiaceae</taxon>
        <taxon>Rhodococcus</taxon>
    </lineage>
</organism>
<feature type="transmembrane region" description="Helical" evidence="1">
    <location>
        <begin position="91"/>
        <end position="109"/>
    </location>
</feature>
<dbReference type="AlphaFoldDB" id="A0A2X4TS11"/>
<dbReference type="STRING" id="1219011.GCA_001895045_02119"/>
<accession>A0A2X4TS11</accession>
<proteinExistence type="predicted"/>
<keyword evidence="1" id="KW-1133">Transmembrane helix</keyword>
<dbReference type="EMBL" id="LS483468">
    <property type="protein sequence ID" value="SQI29851.1"/>
    <property type="molecule type" value="Genomic_DNA"/>
</dbReference>